<name>A0A7K0FRA5_9SPHI</name>
<reference evidence="1 2" key="1">
    <citation type="submission" date="2019-11" db="EMBL/GenBank/DDBJ databases">
        <authorList>
            <person name="Cheng Q."/>
            <person name="Yang Z."/>
        </authorList>
    </citation>
    <scope>NUCLEOTIDE SEQUENCE [LARGE SCALE GENOMIC DNA]</scope>
    <source>
        <strain evidence="1 2">HX-22-1</strain>
    </source>
</reference>
<dbReference type="EMBL" id="WKJI01000003">
    <property type="protein sequence ID" value="MRX48161.1"/>
    <property type="molecule type" value="Genomic_DNA"/>
</dbReference>
<dbReference type="AlphaFoldDB" id="A0A7K0FRA5"/>
<gene>
    <name evidence="1" type="ORF">GJJ64_13265</name>
</gene>
<dbReference type="Proteomes" id="UP000462931">
    <property type="component" value="Unassembled WGS sequence"/>
</dbReference>
<keyword evidence="2" id="KW-1185">Reference proteome</keyword>
<protein>
    <recommendedName>
        <fullName evidence="3">DUF4907 domain-containing protein</fullName>
    </recommendedName>
</protein>
<accession>A0A7K0FRA5</accession>
<organism evidence="1 2">
    <name type="scientific">Pedobacter puniceum</name>
    <dbReference type="NCBI Taxonomy" id="2666136"/>
    <lineage>
        <taxon>Bacteria</taxon>
        <taxon>Pseudomonadati</taxon>
        <taxon>Bacteroidota</taxon>
        <taxon>Sphingobacteriia</taxon>
        <taxon>Sphingobacteriales</taxon>
        <taxon>Sphingobacteriaceae</taxon>
        <taxon>Pedobacter</taxon>
    </lineage>
</organism>
<evidence type="ECO:0008006" key="3">
    <source>
        <dbReference type="Google" id="ProtNLM"/>
    </source>
</evidence>
<proteinExistence type="predicted"/>
<comment type="caution">
    <text evidence="1">The sequence shown here is derived from an EMBL/GenBank/DDBJ whole genome shotgun (WGS) entry which is preliminary data.</text>
</comment>
<evidence type="ECO:0000313" key="2">
    <source>
        <dbReference type="Proteomes" id="UP000462931"/>
    </source>
</evidence>
<evidence type="ECO:0000313" key="1">
    <source>
        <dbReference type="EMBL" id="MRX48161.1"/>
    </source>
</evidence>
<dbReference type="RefSeq" id="WP_154288251.1">
    <property type="nucleotide sequence ID" value="NZ_WKJI01000003.1"/>
</dbReference>
<sequence>MKTLIITVVLAFYGFNMIAQEKKVIKEGNWVVVSNIKTPKNSTVMFYNDKQELIYSEVITNKRLNIERKKVKLALNQVLEKAIETEKVISDKNLVITALKAK</sequence>